<comment type="caution">
    <text evidence="2">The sequence shown here is derived from an EMBL/GenBank/DDBJ whole genome shotgun (WGS) entry which is preliminary data.</text>
</comment>
<keyword evidence="1" id="KW-0812">Transmembrane</keyword>
<gene>
    <name evidence="2" type="ORF">FF38_00452</name>
</gene>
<reference evidence="2 3" key="1">
    <citation type="journal article" date="2015" name="Nat. Commun.">
        <title>Lucilia cuprina genome unlocks parasitic fly biology to underpin future interventions.</title>
        <authorList>
            <person name="Anstead C.A."/>
            <person name="Korhonen P.K."/>
            <person name="Young N.D."/>
            <person name="Hall R.S."/>
            <person name="Jex A.R."/>
            <person name="Murali S.C."/>
            <person name="Hughes D.S."/>
            <person name="Lee S.F."/>
            <person name="Perry T."/>
            <person name="Stroehlein A.J."/>
            <person name="Ansell B.R."/>
            <person name="Breugelmans B."/>
            <person name="Hofmann A."/>
            <person name="Qu J."/>
            <person name="Dugan S."/>
            <person name="Lee S.L."/>
            <person name="Chao H."/>
            <person name="Dinh H."/>
            <person name="Han Y."/>
            <person name="Doddapaneni H.V."/>
            <person name="Worley K.C."/>
            <person name="Muzny D.M."/>
            <person name="Ioannidis P."/>
            <person name="Waterhouse R.M."/>
            <person name="Zdobnov E.M."/>
            <person name="James P.J."/>
            <person name="Bagnall N.H."/>
            <person name="Kotze A.C."/>
            <person name="Gibbs R.A."/>
            <person name="Richards S."/>
            <person name="Batterham P."/>
            <person name="Gasser R.B."/>
        </authorList>
    </citation>
    <scope>NUCLEOTIDE SEQUENCE [LARGE SCALE GENOMIC DNA]</scope>
    <source>
        <strain evidence="2 3">LS</strain>
        <tissue evidence="2">Full body</tissue>
    </source>
</reference>
<evidence type="ECO:0000256" key="1">
    <source>
        <dbReference type="SAM" id="Phobius"/>
    </source>
</evidence>
<sequence length="246" mass="26989">MSKYRNQVKRLEDLATVDVCVVFVELEWCVLLLLEASAGEAELLTVVLAATEFGFKILRVAAIEGEALRLRIDRLLGRARTSSTTWPEELLLREVLFEAAITSLANLALKLLVMASLRVLAVVLLLLLVVLLLLSTIMDCCIMLVEETDDDCTFVELVVAEVLEFVACIELDTCELTLFVVFSSSLNNFELLSVVAVTPSLTLGDVFFLTCDAFNSSIQGAFFFSHSLGFGLANCSSPVELSSDFN</sequence>
<dbReference type="AlphaFoldDB" id="A0A0L0BKL2"/>
<evidence type="ECO:0000313" key="2">
    <source>
        <dbReference type="EMBL" id="KNC20592.1"/>
    </source>
</evidence>
<accession>A0A0L0BKL2</accession>
<proteinExistence type="predicted"/>
<keyword evidence="3" id="KW-1185">Reference proteome</keyword>
<name>A0A0L0BKL2_LUCCU</name>
<dbReference type="EMBL" id="JRES01001712">
    <property type="protein sequence ID" value="KNC20592.1"/>
    <property type="molecule type" value="Genomic_DNA"/>
</dbReference>
<organism evidence="2 3">
    <name type="scientific">Lucilia cuprina</name>
    <name type="common">Green bottle fly</name>
    <name type="synonym">Australian sheep blowfly</name>
    <dbReference type="NCBI Taxonomy" id="7375"/>
    <lineage>
        <taxon>Eukaryota</taxon>
        <taxon>Metazoa</taxon>
        <taxon>Ecdysozoa</taxon>
        <taxon>Arthropoda</taxon>
        <taxon>Hexapoda</taxon>
        <taxon>Insecta</taxon>
        <taxon>Pterygota</taxon>
        <taxon>Neoptera</taxon>
        <taxon>Endopterygota</taxon>
        <taxon>Diptera</taxon>
        <taxon>Brachycera</taxon>
        <taxon>Muscomorpha</taxon>
        <taxon>Oestroidea</taxon>
        <taxon>Calliphoridae</taxon>
        <taxon>Luciliinae</taxon>
        <taxon>Lucilia</taxon>
    </lineage>
</organism>
<evidence type="ECO:0000313" key="3">
    <source>
        <dbReference type="Proteomes" id="UP000037069"/>
    </source>
</evidence>
<dbReference type="Proteomes" id="UP000037069">
    <property type="component" value="Unassembled WGS sequence"/>
</dbReference>
<keyword evidence="1" id="KW-0472">Membrane</keyword>
<feature type="transmembrane region" description="Helical" evidence="1">
    <location>
        <begin position="111"/>
        <end position="134"/>
    </location>
</feature>
<protein>
    <submittedName>
        <fullName evidence="2">Uncharacterized protein</fullName>
    </submittedName>
</protein>
<keyword evidence="1" id="KW-1133">Transmembrane helix</keyword>